<evidence type="ECO:0000259" key="1">
    <source>
        <dbReference type="SMART" id="SM00587"/>
    </source>
</evidence>
<dbReference type="EMBL" id="JARBHB010000012">
    <property type="protein sequence ID" value="KAJ8871952.1"/>
    <property type="molecule type" value="Genomic_DNA"/>
</dbReference>
<proteinExistence type="predicted"/>
<gene>
    <name evidence="2" type="ORF">PR048_028292</name>
</gene>
<reference evidence="2 3" key="1">
    <citation type="submission" date="2023-02" db="EMBL/GenBank/DDBJ databases">
        <title>LHISI_Scaffold_Assembly.</title>
        <authorList>
            <person name="Stuart O.P."/>
            <person name="Cleave R."/>
            <person name="Magrath M.J.L."/>
            <person name="Mikheyev A.S."/>
        </authorList>
    </citation>
    <scope>NUCLEOTIDE SEQUENCE [LARGE SCALE GENOMIC DNA]</scope>
    <source>
        <strain evidence="2">Daus_M_001</strain>
        <tissue evidence="2">Leg muscle</tissue>
    </source>
</reference>
<dbReference type="Gene3D" id="3.90.1200.10">
    <property type="match status" value="1"/>
</dbReference>
<accession>A0ABQ9GIT2</accession>
<name>A0ABQ9GIT2_9NEOP</name>
<keyword evidence="3" id="KW-1185">Reference proteome</keyword>
<dbReference type="InterPro" id="IPR015897">
    <property type="entry name" value="CHK_kinase-like"/>
</dbReference>
<dbReference type="Proteomes" id="UP001159363">
    <property type="component" value="Chromosome 11"/>
</dbReference>
<dbReference type="PANTHER" id="PTHR11012">
    <property type="entry name" value="PROTEIN KINASE-LIKE DOMAIN-CONTAINING"/>
    <property type="match status" value="1"/>
</dbReference>
<protein>
    <recommendedName>
        <fullName evidence="1">CHK kinase-like domain-containing protein</fullName>
    </recommendedName>
</protein>
<comment type="caution">
    <text evidence="2">The sequence shown here is derived from an EMBL/GenBank/DDBJ whole genome shotgun (WGS) entry which is preliminary data.</text>
</comment>
<dbReference type="PANTHER" id="PTHR11012:SF55">
    <property type="entry name" value="BHLH DOMAIN-CONTAINING PROTEIN"/>
    <property type="match status" value="1"/>
</dbReference>
<dbReference type="SMART" id="SM00587">
    <property type="entry name" value="CHK"/>
    <property type="match status" value="1"/>
</dbReference>
<evidence type="ECO:0000313" key="3">
    <source>
        <dbReference type="Proteomes" id="UP001159363"/>
    </source>
</evidence>
<dbReference type="InterPro" id="IPR011009">
    <property type="entry name" value="Kinase-like_dom_sf"/>
</dbReference>
<dbReference type="SUPFAM" id="SSF56112">
    <property type="entry name" value="Protein kinase-like (PK-like)"/>
    <property type="match status" value="1"/>
</dbReference>
<feature type="domain" description="CHK kinase-like" evidence="1">
    <location>
        <begin position="134"/>
        <end position="330"/>
    </location>
</feature>
<sequence>MASGWKGKLQKADLERLLGQEIVSYEATNLTAAGDNYGSVMVAVDVTLQSGKVLNIVAKMFPESEVVQQHFQSHLSMRKEVDVYLLVSSEFEKIQEEQSVPLSERLHIFCHCPGARLTLQGYDDRPLADEDSILLLENLKVQGYRVADRVLGQDLIHAELVMTDLAKFHATGLAIKLRKPDVFRSKIMKACDAIKIRWLTKDKDEIRTRTYLESLREIPICEQNINILRDRMKQYVDYSHSDEFRTPTESFATMVHYDLWTNNLMFRYKSETDEKPVHFKMVDFQVVRYGSAATDVIFYLFTSTQTGMVTHNLDHLLKLYHDTFVHWLNILGCDSNVFKYSDFLDEVNSVAPTELVHILFWLLPITLHKDQMKEYSMYSPPDQKRTLNQDFIRRTSEIVTVFSQRDWL</sequence>
<dbReference type="Pfam" id="PF02958">
    <property type="entry name" value="EcKL"/>
    <property type="match status" value="1"/>
</dbReference>
<evidence type="ECO:0000313" key="2">
    <source>
        <dbReference type="EMBL" id="KAJ8871952.1"/>
    </source>
</evidence>
<organism evidence="2 3">
    <name type="scientific">Dryococelus australis</name>
    <dbReference type="NCBI Taxonomy" id="614101"/>
    <lineage>
        <taxon>Eukaryota</taxon>
        <taxon>Metazoa</taxon>
        <taxon>Ecdysozoa</taxon>
        <taxon>Arthropoda</taxon>
        <taxon>Hexapoda</taxon>
        <taxon>Insecta</taxon>
        <taxon>Pterygota</taxon>
        <taxon>Neoptera</taxon>
        <taxon>Polyneoptera</taxon>
        <taxon>Phasmatodea</taxon>
        <taxon>Verophasmatodea</taxon>
        <taxon>Anareolatae</taxon>
        <taxon>Phasmatidae</taxon>
        <taxon>Eurycanthinae</taxon>
        <taxon>Dryococelus</taxon>
    </lineage>
</organism>
<dbReference type="InterPro" id="IPR004119">
    <property type="entry name" value="EcKL"/>
</dbReference>